<dbReference type="Pfam" id="PF18317">
    <property type="entry name" value="SDH_C"/>
    <property type="match status" value="1"/>
</dbReference>
<feature type="domain" description="SDH C-terminal" evidence="7">
    <location>
        <begin position="237"/>
        <end position="267"/>
    </location>
</feature>
<dbReference type="NCBIfam" id="NF001311">
    <property type="entry name" value="PRK00258.1-3"/>
    <property type="match status" value="1"/>
</dbReference>
<dbReference type="GO" id="GO:0019632">
    <property type="term" value="P:shikimate metabolic process"/>
    <property type="evidence" value="ECO:0007669"/>
    <property type="project" value="TreeGrafter"/>
</dbReference>
<evidence type="ECO:0000256" key="4">
    <source>
        <dbReference type="ARBA" id="ARBA00049442"/>
    </source>
</evidence>
<dbReference type="PANTHER" id="PTHR21089">
    <property type="entry name" value="SHIKIMATE DEHYDROGENASE"/>
    <property type="match status" value="1"/>
</dbReference>
<dbReference type="GO" id="GO:0009423">
    <property type="term" value="P:chorismate biosynthetic process"/>
    <property type="evidence" value="ECO:0007669"/>
    <property type="project" value="UniProtKB-UniPathway"/>
</dbReference>
<name>A0A269PE40_9CORY</name>
<dbReference type="Pfam" id="PF01488">
    <property type="entry name" value="Shikimate_DH"/>
    <property type="match status" value="1"/>
</dbReference>
<dbReference type="Gene3D" id="3.40.50.10860">
    <property type="entry name" value="Leucine Dehydrogenase, chain A, domain 1"/>
    <property type="match status" value="1"/>
</dbReference>
<evidence type="ECO:0000259" key="7">
    <source>
        <dbReference type="Pfam" id="PF18317"/>
    </source>
</evidence>
<dbReference type="InterPro" id="IPR041121">
    <property type="entry name" value="SDH_C"/>
</dbReference>
<organism evidence="8 9">
    <name type="scientific">Corynebacterium hadale</name>
    <dbReference type="NCBI Taxonomy" id="2026255"/>
    <lineage>
        <taxon>Bacteria</taxon>
        <taxon>Bacillati</taxon>
        <taxon>Actinomycetota</taxon>
        <taxon>Actinomycetes</taxon>
        <taxon>Mycobacteriales</taxon>
        <taxon>Corynebacteriaceae</taxon>
        <taxon>Corynebacterium</taxon>
    </lineage>
</organism>
<evidence type="ECO:0000259" key="6">
    <source>
        <dbReference type="Pfam" id="PF08501"/>
    </source>
</evidence>
<dbReference type="EC" id="1.1.1.25" evidence="2"/>
<evidence type="ECO:0000256" key="2">
    <source>
        <dbReference type="ARBA" id="ARBA00012962"/>
    </source>
</evidence>
<dbReference type="InterPro" id="IPR046346">
    <property type="entry name" value="Aminoacid_DH-like_N_sf"/>
</dbReference>
<dbReference type="SUPFAM" id="SSF53223">
    <property type="entry name" value="Aminoacid dehydrogenase-like, N-terminal domain"/>
    <property type="match status" value="1"/>
</dbReference>
<dbReference type="InterPro" id="IPR022893">
    <property type="entry name" value="Shikimate_DH_fam"/>
</dbReference>
<dbReference type="InterPro" id="IPR036291">
    <property type="entry name" value="NAD(P)-bd_dom_sf"/>
</dbReference>
<feature type="domain" description="Quinate/shikimate 5-dehydrogenase/glutamyl-tRNA reductase" evidence="5">
    <location>
        <begin position="120"/>
        <end position="196"/>
    </location>
</feature>
<reference evidence="8 9" key="1">
    <citation type="submission" date="2017-08" db="EMBL/GenBank/DDBJ databases">
        <authorList>
            <person name="de Groot N.N."/>
        </authorList>
    </citation>
    <scope>NUCLEOTIDE SEQUENCE [LARGE SCALE GENOMIC DNA]</scope>
    <source>
        <strain evidence="8 9">NBT06-6</strain>
    </source>
</reference>
<keyword evidence="3" id="KW-0028">Amino-acid biosynthesis</keyword>
<dbReference type="InterPro" id="IPR013708">
    <property type="entry name" value="Shikimate_DH-bd_N"/>
</dbReference>
<feature type="domain" description="Shikimate dehydrogenase substrate binding N-terminal" evidence="6">
    <location>
        <begin position="11"/>
        <end position="93"/>
    </location>
</feature>
<dbReference type="GO" id="GO:0005829">
    <property type="term" value="C:cytosol"/>
    <property type="evidence" value="ECO:0007669"/>
    <property type="project" value="TreeGrafter"/>
</dbReference>
<dbReference type="Gene3D" id="3.40.50.720">
    <property type="entry name" value="NAD(P)-binding Rossmann-like Domain"/>
    <property type="match status" value="1"/>
</dbReference>
<evidence type="ECO:0000313" key="9">
    <source>
        <dbReference type="Proteomes" id="UP000215771"/>
    </source>
</evidence>
<dbReference type="NCBIfam" id="TIGR01809">
    <property type="entry name" value="Shik-DH-AROM"/>
    <property type="match status" value="1"/>
</dbReference>
<sequence>MTQPPTHRAAVLGSPIEHSLSPVLHTAGYGAAGLDGWAYERIECTAETLPAIVSGADPTYRGFSVTMPAKFAALEFATTASERATAIGSANTLVRTDVGWYADNTDCEGIATALSALLGEATPRTALVIGAGGTARPALWALRHAGVSRIDVVNRSDRSGEIAPLVEGVDFQFHGYTGDLEALAVRADVIVSTVPAAAVAPYDAQLGHAPVLDVIYNPWPTPLAVRAAANGYPTVGGLTMLAGQSYSQFEQFTGVAASRGAMRDALMRHWDELVSGAGEAGASR</sequence>
<evidence type="ECO:0000259" key="5">
    <source>
        <dbReference type="Pfam" id="PF01488"/>
    </source>
</evidence>
<dbReference type="InterPro" id="IPR006151">
    <property type="entry name" value="Shikm_DH/Glu-tRNA_Rdtase"/>
</dbReference>
<protein>
    <recommendedName>
        <fullName evidence="2">shikimate dehydrogenase (NADP(+))</fullName>
        <ecNumber evidence="2">1.1.1.25</ecNumber>
    </recommendedName>
</protein>
<dbReference type="PANTHER" id="PTHR21089:SF1">
    <property type="entry name" value="BIFUNCTIONAL 3-DEHYDROQUINATE DEHYDRATASE_SHIKIMATE DEHYDROGENASE, CHLOROPLASTIC"/>
    <property type="match status" value="1"/>
</dbReference>
<gene>
    <name evidence="8" type="ORF">CIG21_04875</name>
</gene>
<dbReference type="CDD" id="cd01065">
    <property type="entry name" value="NAD_bind_Shikimate_DH"/>
    <property type="match status" value="1"/>
</dbReference>
<dbReference type="AlphaFoldDB" id="A0A269PE40"/>
<dbReference type="Proteomes" id="UP000215771">
    <property type="component" value="Unassembled WGS sequence"/>
</dbReference>
<evidence type="ECO:0000256" key="1">
    <source>
        <dbReference type="ARBA" id="ARBA00004871"/>
    </source>
</evidence>
<dbReference type="Pfam" id="PF08501">
    <property type="entry name" value="Shikimate_dh_N"/>
    <property type="match status" value="1"/>
</dbReference>
<comment type="pathway">
    <text evidence="1">Metabolic intermediate biosynthesis; chorismate biosynthesis; chorismate from D-erythrose 4-phosphate and phosphoenolpyruvate: step 4/7.</text>
</comment>
<dbReference type="GO" id="GO:0004764">
    <property type="term" value="F:shikimate 3-dehydrogenase (NADP+) activity"/>
    <property type="evidence" value="ECO:0007669"/>
    <property type="project" value="UniProtKB-EC"/>
</dbReference>
<dbReference type="RefSeq" id="WP_095276354.1">
    <property type="nucleotide sequence ID" value="NZ_CP047655.1"/>
</dbReference>
<evidence type="ECO:0000313" key="8">
    <source>
        <dbReference type="EMBL" id="PAJ70187.1"/>
    </source>
</evidence>
<comment type="catalytic activity">
    <reaction evidence="4">
        <text>shikimate + NADP(+) = 3-dehydroshikimate + NADPH + H(+)</text>
        <dbReference type="Rhea" id="RHEA:17737"/>
        <dbReference type="ChEBI" id="CHEBI:15378"/>
        <dbReference type="ChEBI" id="CHEBI:16630"/>
        <dbReference type="ChEBI" id="CHEBI:36208"/>
        <dbReference type="ChEBI" id="CHEBI:57783"/>
        <dbReference type="ChEBI" id="CHEBI:58349"/>
        <dbReference type="EC" id="1.1.1.25"/>
    </reaction>
</comment>
<evidence type="ECO:0000256" key="3">
    <source>
        <dbReference type="ARBA" id="ARBA00023141"/>
    </source>
</evidence>
<dbReference type="EMBL" id="NQMQ01000010">
    <property type="protein sequence ID" value="PAJ70187.1"/>
    <property type="molecule type" value="Genomic_DNA"/>
</dbReference>
<dbReference type="GO" id="GO:0050661">
    <property type="term" value="F:NADP binding"/>
    <property type="evidence" value="ECO:0007669"/>
    <property type="project" value="TreeGrafter"/>
</dbReference>
<dbReference type="GO" id="GO:0009073">
    <property type="term" value="P:aromatic amino acid family biosynthetic process"/>
    <property type="evidence" value="ECO:0007669"/>
    <property type="project" value="UniProtKB-KW"/>
</dbReference>
<dbReference type="InterPro" id="IPR010110">
    <property type="entry name" value="Shikimate_DH_AroM-type"/>
</dbReference>
<keyword evidence="3" id="KW-0057">Aromatic amino acid biosynthesis</keyword>
<dbReference type="UniPathway" id="UPA00053">
    <property type="reaction ID" value="UER00087"/>
</dbReference>
<comment type="caution">
    <text evidence="8">The sequence shown here is derived from an EMBL/GenBank/DDBJ whole genome shotgun (WGS) entry which is preliminary data.</text>
</comment>
<dbReference type="SUPFAM" id="SSF51735">
    <property type="entry name" value="NAD(P)-binding Rossmann-fold domains"/>
    <property type="match status" value="1"/>
</dbReference>
<proteinExistence type="predicted"/>
<accession>A0A269PE40</accession>